<dbReference type="InterPro" id="IPR007278">
    <property type="entry name" value="DUF397"/>
</dbReference>
<evidence type="ECO:0000313" key="2">
    <source>
        <dbReference type="EMBL" id="MEV4923616.1"/>
    </source>
</evidence>
<feature type="domain" description="DUF397" evidence="1">
    <location>
        <begin position="25"/>
        <end position="76"/>
    </location>
</feature>
<evidence type="ECO:0000259" key="1">
    <source>
        <dbReference type="Pfam" id="PF04149"/>
    </source>
</evidence>
<dbReference type="Pfam" id="PF04149">
    <property type="entry name" value="DUF397"/>
    <property type="match status" value="2"/>
</dbReference>
<dbReference type="EMBL" id="JBFASG010000009">
    <property type="protein sequence ID" value="MEV4923616.1"/>
    <property type="molecule type" value="Genomic_DNA"/>
</dbReference>
<feature type="domain" description="DUF397" evidence="1">
    <location>
        <begin position="5"/>
        <end position="24"/>
    </location>
</feature>
<protein>
    <submittedName>
        <fullName evidence="2">DUF397 domain-containing protein</fullName>
    </submittedName>
</protein>
<evidence type="ECO:0000313" key="3">
    <source>
        <dbReference type="Proteomes" id="UP001552479"/>
    </source>
</evidence>
<comment type="caution">
    <text evidence="2">The sequence shown here is derived from an EMBL/GenBank/DDBJ whole genome shotgun (WGS) entry which is preliminary data.</text>
</comment>
<dbReference type="Proteomes" id="UP001552479">
    <property type="component" value="Unassembled WGS sequence"/>
</dbReference>
<sequence>MSTELAWFKSSYSGGAAGECVEIALRWRKSSYSGTTAGDCVEVATLPQAVHIRDSKRPQGPRLAVPAAAWAQFVRDFAGGGTV</sequence>
<reference evidence="2 3" key="1">
    <citation type="submission" date="2024-06" db="EMBL/GenBank/DDBJ databases">
        <title>The Natural Products Discovery Center: Release of the First 8490 Sequenced Strains for Exploring Actinobacteria Biosynthetic Diversity.</title>
        <authorList>
            <person name="Kalkreuter E."/>
            <person name="Kautsar S.A."/>
            <person name="Yang D."/>
            <person name="Bader C.D."/>
            <person name="Teijaro C.N."/>
            <person name="Fluegel L."/>
            <person name="Davis C.M."/>
            <person name="Simpson J.R."/>
            <person name="Lauterbach L."/>
            <person name="Steele A.D."/>
            <person name="Gui C."/>
            <person name="Meng S."/>
            <person name="Li G."/>
            <person name="Viehrig K."/>
            <person name="Ye F."/>
            <person name="Su P."/>
            <person name="Kiefer A.F."/>
            <person name="Nichols A."/>
            <person name="Cepeda A.J."/>
            <person name="Yan W."/>
            <person name="Fan B."/>
            <person name="Jiang Y."/>
            <person name="Adhikari A."/>
            <person name="Zheng C.-J."/>
            <person name="Schuster L."/>
            <person name="Cowan T.M."/>
            <person name="Smanski M.J."/>
            <person name="Chevrette M.G."/>
            <person name="De Carvalho L.P.S."/>
            <person name="Shen B."/>
        </authorList>
    </citation>
    <scope>NUCLEOTIDE SEQUENCE [LARGE SCALE GENOMIC DNA]</scope>
    <source>
        <strain evidence="2 3">NPDC053791</strain>
    </source>
</reference>
<name>A0ABV3IT01_9ACTN</name>
<gene>
    <name evidence="2" type="ORF">AB0L03_12305</name>
</gene>
<accession>A0ABV3IT01</accession>
<organism evidence="2 3">
    <name type="scientific">Streptomyces roseoverticillatus</name>
    <dbReference type="NCBI Taxonomy" id="66429"/>
    <lineage>
        <taxon>Bacteria</taxon>
        <taxon>Bacillati</taxon>
        <taxon>Actinomycetota</taxon>
        <taxon>Actinomycetes</taxon>
        <taxon>Kitasatosporales</taxon>
        <taxon>Streptomycetaceae</taxon>
        <taxon>Streptomyces</taxon>
    </lineage>
</organism>
<dbReference type="RefSeq" id="WP_366087849.1">
    <property type="nucleotide sequence ID" value="NZ_JBFASG010000009.1"/>
</dbReference>
<keyword evidence="3" id="KW-1185">Reference proteome</keyword>
<proteinExistence type="predicted"/>